<reference evidence="1 2" key="1">
    <citation type="submission" date="2019-03" db="EMBL/GenBank/DDBJ databases">
        <title>First draft genome of Liparis tanakae, snailfish: a comprehensive survey of snailfish specific genes.</title>
        <authorList>
            <person name="Kim W."/>
            <person name="Song I."/>
            <person name="Jeong J.-H."/>
            <person name="Kim D."/>
            <person name="Kim S."/>
            <person name="Ryu S."/>
            <person name="Song J.Y."/>
            <person name="Lee S.K."/>
        </authorList>
    </citation>
    <scope>NUCLEOTIDE SEQUENCE [LARGE SCALE GENOMIC DNA]</scope>
    <source>
        <tissue evidence="1">Muscle</tissue>
    </source>
</reference>
<gene>
    <name evidence="1" type="ORF">EYF80_039652</name>
</gene>
<evidence type="ECO:0000313" key="2">
    <source>
        <dbReference type="Proteomes" id="UP000314294"/>
    </source>
</evidence>
<protein>
    <submittedName>
        <fullName evidence="1">Uncharacterized protein</fullName>
    </submittedName>
</protein>
<proteinExistence type="predicted"/>
<dbReference type="Proteomes" id="UP000314294">
    <property type="component" value="Unassembled WGS sequence"/>
</dbReference>
<organism evidence="1 2">
    <name type="scientific">Liparis tanakae</name>
    <name type="common">Tanaka's snailfish</name>
    <dbReference type="NCBI Taxonomy" id="230148"/>
    <lineage>
        <taxon>Eukaryota</taxon>
        <taxon>Metazoa</taxon>
        <taxon>Chordata</taxon>
        <taxon>Craniata</taxon>
        <taxon>Vertebrata</taxon>
        <taxon>Euteleostomi</taxon>
        <taxon>Actinopterygii</taxon>
        <taxon>Neopterygii</taxon>
        <taxon>Teleostei</taxon>
        <taxon>Neoteleostei</taxon>
        <taxon>Acanthomorphata</taxon>
        <taxon>Eupercaria</taxon>
        <taxon>Perciformes</taxon>
        <taxon>Cottioidei</taxon>
        <taxon>Cottales</taxon>
        <taxon>Liparidae</taxon>
        <taxon>Liparis</taxon>
    </lineage>
</organism>
<keyword evidence="2" id="KW-1185">Reference proteome</keyword>
<accession>A0A4Z2GB68</accession>
<comment type="caution">
    <text evidence="1">The sequence shown here is derived from an EMBL/GenBank/DDBJ whole genome shotgun (WGS) entry which is preliminary data.</text>
</comment>
<sequence length="81" mass="8911">MGVACCDVTVSQNAPRHPCRVRAWTDPNMAAGVHTCTITVAGQLAREAGLRRLHLLWFWSTFIPSSTAPEPSRLYTPTVTM</sequence>
<dbReference type="AlphaFoldDB" id="A0A4Z2GB68"/>
<evidence type="ECO:0000313" key="1">
    <source>
        <dbReference type="EMBL" id="TNN50163.1"/>
    </source>
</evidence>
<dbReference type="EMBL" id="SRLO01000629">
    <property type="protein sequence ID" value="TNN50163.1"/>
    <property type="molecule type" value="Genomic_DNA"/>
</dbReference>
<name>A0A4Z2GB68_9TELE</name>